<dbReference type="SMART" id="SM00028">
    <property type="entry name" value="TPR"/>
    <property type="match status" value="7"/>
</dbReference>
<evidence type="ECO:0000256" key="8">
    <source>
        <dbReference type="PROSITE-ProRule" id="PRU00339"/>
    </source>
</evidence>
<keyword evidence="6 8" id="KW-0802">TPR repeat</keyword>
<dbReference type="PROSITE" id="PS50005">
    <property type="entry name" value="TPR"/>
    <property type="match status" value="1"/>
</dbReference>
<dbReference type="PANTHER" id="PTHR12558">
    <property type="entry name" value="CELL DIVISION CYCLE 16,23,27"/>
    <property type="match status" value="1"/>
</dbReference>
<protein>
    <submittedName>
        <fullName evidence="12">Thioredoxin domain-containing protein</fullName>
    </submittedName>
</protein>
<feature type="signal peptide" evidence="10">
    <location>
        <begin position="1"/>
        <end position="19"/>
    </location>
</feature>
<keyword evidence="7" id="KW-0135">Cellulose biosynthesis</keyword>
<dbReference type="PATRIC" id="fig|1219045.3.peg.2217"/>
<dbReference type="STRING" id="76947.GCA_002080435_01069"/>
<evidence type="ECO:0000256" key="6">
    <source>
        <dbReference type="ARBA" id="ARBA00022803"/>
    </source>
</evidence>
<dbReference type="Proteomes" id="UP000024284">
    <property type="component" value="Unassembled WGS sequence"/>
</dbReference>
<accession>A0A086P9D4</accession>
<dbReference type="GO" id="GO:0006011">
    <property type="term" value="P:UDP-alpha-D-glucose metabolic process"/>
    <property type="evidence" value="ECO:0007669"/>
    <property type="project" value="InterPro"/>
</dbReference>
<feature type="compositionally biased region" description="Basic and acidic residues" evidence="9">
    <location>
        <begin position="739"/>
        <end position="751"/>
    </location>
</feature>
<evidence type="ECO:0000259" key="11">
    <source>
        <dbReference type="Pfam" id="PF05420"/>
    </source>
</evidence>
<evidence type="ECO:0000313" key="12">
    <source>
        <dbReference type="EMBL" id="KFG90002.1"/>
    </source>
</evidence>
<feature type="repeat" description="TPR" evidence="8">
    <location>
        <begin position="26"/>
        <end position="59"/>
    </location>
</feature>
<dbReference type="Pfam" id="PF05420">
    <property type="entry name" value="BCSC_C"/>
    <property type="match status" value="1"/>
</dbReference>
<dbReference type="AlphaFoldDB" id="A0A086P9D4"/>
<evidence type="ECO:0000256" key="5">
    <source>
        <dbReference type="ARBA" id="ARBA00022737"/>
    </source>
</evidence>
<dbReference type="UniPathway" id="UPA00694"/>
<evidence type="ECO:0000256" key="9">
    <source>
        <dbReference type="SAM" id="MobiDB-lite"/>
    </source>
</evidence>
<comment type="caution">
    <text evidence="12">The sequence shown here is derived from an EMBL/GenBank/DDBJ whole genome shotgun (WGS) entry which is preliminary data.</text>
</comment>
<feature type="domain" description="Cellulose synthase operon C C-terminal" evidence="11">
    <location>
        <begin position="757"/>
        <end position="1140"/>
    </location>
</feature>
<dbReference type="PRINTS" id="PR01441">
    <property type="entry name" value="CELLSNTHASEC"/>
</dbReference>
<dbReference type="InterPro" id="IPR008410">
    <property type="entry name" value="BCSC_C"/>
</dbReference>
<feature type="region of interest" description="Disordered" evidence="9">
    <location>
        <begin position="735"/>
        <end position="754"/>
    </location>
</feature>
<dbReference type="GO" id="GO:0009279">
    <property type="term" value="C:cell outer membrane"/>
    <property type="evidence" value="ECO:0007669"/>
    <property type="project" value="UniProtKB-SubCell"/>
</dbReference>
<evidence type="ECO:0000313" key="13">
    <source>
        <dbReference type="Proteomes" id="UP000024284"/>
    </source>
</evidence>
<dbReference type="PANTHER" id="PTHR12558:SF13">
    <property type="entry name" value="CELL DIVISION CYCLE PROTEIN 27 HOMOLOG"/>
    <property type="match status" value="1"/>
</dbReference>
<feature type="chain" id="PRO_5001813272" evidence="10">
    <location>
        <begin position="20"/>
        <end position="1144"/>
    </location>
</feature>
<name>A0A086P9D4_SPHHM</name>
<sequence>MRKLLIATLLASAVTPTMAVAEVPGVSALIQQGRYWRSKGRNDLADQAYRRALALDPANAEARRGLDGAQARPVRPAAAATAAKPAPRATPAQAAPPASGRTAPRDTGGDARAAGFRALDRGNLGEAATLFERALGRNRNDADALGGLGIARLRQNRFTEARDLLEQASRRGTASKWAEALSASRFYADLGEAQAALSEGRVSDAQAKAEALVRSDFSDRQPALELLANVYERQGRYADAADILRQASGSGAANDQSELRLKSRAARGRALAALERGDDVTAEQEFQSGLLLDQNDPWIRYEYARFMIDRGRVSDADALVRSLSASSNPDALYAAALINNSLKRFGAAEALVDRIPDSQRTSQMRNFAMGLKADQAIQRARDIGAMGRQAEARAALNQLSGMPGMPAAKQAAIADALYDLGDTAGAAQLAQQALAGEISDVEGYEPVVRVLAKTGRDDLAAAALQRANELAGASADGQRALARINGGMAASQADRLRLAQQYAPAFDILQSAWNAAPGNREVLSALARLYQSGGMPARAAQTYQLILAQSPKDREAQLGLIETAGAAGDRALAQQAVERAIQTWPDDHEIYMAAARMEQARGNESGAVRYLKRAREVYARRMGGSNVQLTASNPFGGAAGMGGGMGGNPFRSQAFAPAPAPVNPFALDGGARLPSYQAASGYAAAPAPSGGGFGGGTMAAGGAAYGTPDGAIAPGGAMGDPVLARLESDIRTLSGESGPRAEVETGYRQRSGEPGLSELKEITGSATISTGIGSGRLSAKAEAVVLDAGAPSASGAARFGGNGIAEATAIGGQVSPRNIGIDSQHAAGVALSASYKSPLVELEAGVTPLGLGDTKATWRAAVTPRFSSDASAKLWFERQPVKDSIISYAGAKNPATDAQLVQAASAIVAAAGERDPVTGQRLLDVPGFFGPYGMGERWGQVMKTGGGASFSYDHNGSGFYGDASFHRYRGENVRNNYGIQLNAGGYMRFYRGDNSSLTGGINVNYQDFDNNQNFFTYGHGGYFSPQSFISVSFPIRYAYDSSRWEVRGNFAPGYQSYDQEAANLYPTSDAAQGLLNNLKLLNSDVRSTYDAISKTGFALSADGAIYYRVSPSMRVGGQMGINTFGNYDEFRSLIGIRQSFGGAQ</sequence>
<comment type="similarity">
    <text evidence="3">Belongs to the AcsC/BcsC family.</text>
</comment>
<gene>
    <name evidence="12" type="ORF">BV98_002175</name>
</gene>
<keyword evidence="13" id="KW-1185">Reference proteome</keyword>
<evidence type="ECO:0000256" key="7">
    <source>
        <dbReference type="ARBA" id="ARBA00022916"/>
    </source>
</evidence>
<dbReference type="SUPFAM" id="SSF48452">
    <property type="entry name" value="TPR-like"/>
    <property type="match status" value="3"/>
</dbReference>
<dbReference type="Gene3D" id="1.25.40.10">
    <property type="entry name" value="Tetratricopeptide repeat domain"/>
    <property type="match status" value="3"/>
</dbReference>
<feature type="compositionally biased region" description="Low complexity" evidence="9">
    <location>
        <begin position="69"/>
        <end position="98"/>
    </location>
</feature>
<keyword evidence="5" id="KW-0677">Repeat</keyword>
<dbReference type="Pfam" id="PF14559">
    <property type="entry name" value="TPR_19"/>
    <property type="match status" value="3"/>
</dbReference>
<dbReference type="Pfam" id="PF13432">
    <property type="entry name" value="TPR_16"/>
    <property type="match status" value="1"/>
</dbReference>
<dbReference type="GO" id="GO:0030244">
    <property type="term" value="P:cellulose biosynthetic process"/>
    <property type="evidence" value="ECO:0007669"/>
    <property type="project" value="UniProtKB-KW"/>
</dbReference>
<organism evidence="12 13">
    <name type="scientific">Sphingobium herbicidovorans (strain ATCC 700291 / DSM 11019 / CCUG 56400 / KCTC 2939 / LMG 18315 / NBRC 16415 / MH)</name>
    <name type="common">Sphingomonas herbicidovorans</name>
    <dbReference type="NCBI Taxonomy" id="1219045"/>
    <lineage>
        <taxon>Bacteria</taxon>
        <taxon>Pseudomonadati</taxon>
        <taxon>Pseudomonadota</taxon>
        <taxon>Alphaproteobacteria</taxon>
        <taxon>Sphingomonadales</taxon>
        <taxon>Sphingomonadaceae</taxon>
        <taxon>Sphingobium</taxon>
    </lineage>
</organism>
<dbReference type="InterPro" id="IPR011990">
    <property type="entry name" value="TPR-like_helical_dom_sf"/>
</dbReference>
<reference evidence="12" key="1">
    <citation type="submission" date="2014-08" db="EMBL/GenBank/DDBJ databases">
        <title>Draft genome sequences of Sphingobium herbicidovorans.</title>
        <authorList>
            <person name="Gan H.M."/>
            <person name="Gan H.Y."/>
            <person name="Savka M.A."/>
        </authorList>
    </citation>
    <scope>NUCLEOTIDE SEQUENCE [LARGE SCALE GENOMIC DNA]</scope>
    <source>
        <strain evidence="12">NBRC 16415</strain>
    </source>
</reference>
<dbReference type="eggNOG" id="COG0457">
    <property type="taxonomic scope" value="Bacteria"/>
</dbReference>
<evidence type="ECO:0000256" key="3">
    <source>
        <dbReference type="ARBA" id="ARBA00005886"/>
    </source>
</evidence>
<dbReference type="EMBL" id="JFZA02000017">
    <property type="protein sequence ID" value="KFG90002.1"/>
    <property type="molecule type" value="Genomic_DNA"/>
</dbReference>
<evidence type="ECO:0000256" key="10">
    <source>
        <dbReference type="SAM" id="SignalP"/>
    </source>
</evidence>
<dbReference type="eggNOG" id="COG5010">
    <property type="taxonomic scope" value="Bacteria"/>
</dbReference>
<keyword evidence="4 10" id="KW-0732">Signal</keyword>
<dbReference type="InterPro" id="IPR003921">
    <property type="entry name" value="Cell_synth_C"/>
</dbReference>
<comment type="subcellular location">
    <subcellularLocation>
        <location evidence="1">Cell outer membrane</location>
        <topology evidence="1">Peripheral membrane protein</topology>
    </subcellularLocation>
</comment>
<dbReference type="InterPro" id="IPR019734">
    <property type="entry name" value="TPR_rpt"/>
</dbReference>
<comment type="pathway">
    <text evidence="2">Glycan metabolism; bacterial cellulose biosynthesis.</text>
</comment>
<dbReference type="RefSeq" id="WP_231568002.1">
    <property type="nucleotide sequence ID" value="NZ_BCZD01000030.1"/>
</dbReference>
<evidence type="ECO:0000256" key="1">
    <source>
        <dbReference type="ARBA" id="ARBA00004339"/>
    </source>
</evidence>
<evidence type="ECO:0000256" key="2">
    <source>
        <dbReference type="ARBA" id="ARBA00005186"/>
    </source>
</evidence>
<feature type="region of interest" description="Disordered" evidence="9">
    <location>
        <begin position="62"/>
        <end position="112"/>
    </location>
</feature>
<evidence type="ECO:0000256" key="4">
    <source>
        <dbReference type="ARBA" id="ARBA00022729"/>
    </source>
</evidence>
<proteinExistence type="inferred from homology"/>